<keyword evidence="2" id="KW-0472">Membrane</keyword>
<sequence length="93" mass="10523">MVPLTLQMFLVPFPPSLRQHSLFLSEWCIAKYPHLLLSLPSTSLFSLMPSCHLLFLYPFVLFILAQRQDVHLHSETQTEGADGPQVSHCVSST</sequence>
<proteinExistence type="predicted"/>
<keyword evidence="2" id="KW-1133">Transmembrane helix</keyword>
<dbReference type="EMBL" id="JAYMGO010000023">
    <property type="protein sequence ID" value="KAL1249804.1"/>
    <property type="molecule type" value="Genomic_DNA"/>
</dbReference>
<reference evidence="3 4" key="1">
    <citation type="submission" date="2023-09" db="EMBL/GenBank/DDBJ databases">
        <authorList>
            <person name="Wang M."/>
        </authorList>
    </citation>
    <scope>NUCLEOTIDE SEQUENCE [LARGE SCALE GENOMIC DNA]</scope>
    <source>
        <strain evidence="3">GT-2023</strain>
        <tissue evidence="3">Liver</tissue>
    </source>
</reference>
<feature type="transmembrane region" description="Helical" evidence="2">
    <location>
        <begin position="42"/>
        <end position="64"/>
    </location>
</feature>
<name>A0ABR3LDM3_9TELE</name>
<evidence type="ECO:0000256" key="1">
    <source>
        <dbReference type="SAM" id="MobiDB-lite"/>
    </source>
</evidence>
<evidence type="ECO:0000313" key="4">
    <source>
        <dbReference type="Proteomes" id="UP001558613"/>
    </source>
</evidence>
<comment type="caution">
    <text evidence="3">The sequence shown here is derived from an EMBL/GenBank/DDBJ whole genome shotgun (WGS) entry which is preliminary data.</text>
</comment>
<feature type="region of interest" description="Disordered" evidence="1">
    <location>
        <begin position="74"/>
        <end position="93"/>
    </location>
</feature>
<dbReference type="Proteomes" id="UP001558613">
    <property type="component" value="Unassembled WGS sequence"/>
</dbReference>
<organism evidence="3 4">
    <name type="scientific">Cirrhinus molitorella</name>
    <name type="common">mud carp</name>
    <dbReference type="NCBI Taxonomy" id="172907"/>
    <lineage>
        <taxon>Eukaryota</taxon>
        <taxon>Metazoa</taxon>
        <taxon>Chordata</taxon>
        <taxon>Craniata</taxon>
        <taxon>Vertebrata</taxon>
        <taxon>Euteleostomi</taxon>
        <taxon>Actinopterygii</taxon>
        <taxon>Neopterygii</taxon>
        <taxon>Teleostei</taxon>
        <taxon>Ostariophysi</taxon>
        <taxon>Cypriniformes</taxon>
        <taxon>Cyprinidae</taxon>
        <taxon>Labeoninae</taxon>
        <taxon>Labeonini</taxon>
        <taxon>Cirrhinus</taxon>
    </lineage>
</organism>
<keyword evidence="4" id="KW-1185">Reference proteome</keyword>
<accession>A0ABR3LDM3</accession>
<gene>
    <name evidence="3" type="ORF">QQF64_020809</name>
</gene>
<keyword evidence="2" id="KW-0812">Transmembrane</keyword>
<evidence type="ECO:0000256" key="2">
    <source>
        <dbReference type="SAM" id="Phobius"/>
    </source>
</evidence>
<evidence type="ECO:0000313" key="3">
    <source>
        <dbReference type="EMBL" id="KAL1249804.1"/>
    </source>
</evidence>
<protein>
    <submittedName>
        <fullName evidence="3">Uncharacterized protein</fullName>
    </submittedName>
</protein>